<organism evidence="1 2">
    <name type="scientific">Ferviditalea candida</name>
    <dbReference type="NCBI Taxonomy" id="3108399"/>
    <lineage>
        <taxon>Bacteria</taxon>
        <taxon>Bacillati</taxon>
        <taxon>Bacillota</taxon>
        <taxon>Bacilli</taxon>
        <taxon>Bacillales</taxon>
        <taxon>Paenibacillaceae</taxon>
        <taxon>Ferviditalea</taxon>
    </lineage>
</organism>
<dbReference type="Proteomes" id="UP001310386">
    <property type="component" value="Unassembled WGS sequence"/>
</dbReference>
<proteinExistence type="predicted"/>
<comment type="caution">
    <text evidence="1">The sequence shown here is derived from an EMBL/GenBank/DDBJ whole genome shotgun (WGS) entry which is preliminary data.</text>
</comment>
<sequence>MILDEQEITNAICLHQAERRGIRPQEVSVELLWDEDLGFSASVEIGGREMYLVESNMLEAIERYLLNKYGHRVFRNQIRLELDEQIRAEIDDSAL</sequence>
<evidence type="ECO:0000313" key="1">
    <source>
        <dbReference type="EMBL" id="MEB3102737.1"/>
    </source>
</evidence>
<keyword evidence="2" id="KW-1185">Reference proteome</keyword>
<dbReference type="InterPro" id="IPR020516">
    <property type="entry name" value="Uncharacterised_YxcD"/>
</dbReference>
<name>A0ABU5ZLK5_9BACL</name>
<gene>
    <name evidence="1" type="ORF">VF724_13790</name>
</gene>
<dbReference type="EMBL" id="JAYJLD010000021">
    <property type="protein sequence ID" value="MEB3102737.1"/>
    <property type="molecule type" value="Genomic_DNA"/>
</dbReference>
<evidence type="ECO:0000313" key="2">
    <source>
        <dbReference type="Proteomes" id="UP001310386"/>
    </source>
</evidence>
<dbReference type="RefSeq" id="WP_371754859.1">
    <property type="nucleotide sequence ID" value="NZ_JAYJLD010000021.1"/>
</dbReference>
<accession>A0ABU5ZLK5</accession>
<reference evidence="1" key="1">
    <citation type="submission" date="2023-12" db="EMBL/GenBank/DDBJ databases">
        <title>Fervidustalea candida gen. nov., sp. nov., a novel member of the family Paenibacillaceae isolated from a geothermal area.</title>
        <authorList>
            <person name="Li W.-J."/>
            <person name="Jiao J.-Y."/>
            <person name="Chen Y."/>
        </authorList>
    </citation>
    <scope>NUCLEOTIDE SEQUENCE</scope>
    <source>
        <strain evidence="1">SYSU GA230002</strain>
    </source>
</reference>
<protein>
    <submittedName>
        <fullName evidence="1">DUF2653 family protein</fullName>
    </submittedName>
</protein>
<dbReference type="Pfam" id="PF10850">
    <property type="entry name" value="DUF2653"/>
    <property type="match status" value="1"/>
</dbReference>